<evidence type="ECO:0000256" key="2">
    <source>
        <dbReference type="ARBA" id="ARBA00022448"/>
    </source>
</evidence>
<dbReference type="InterPro" id="IPR006311">
    <property type="entry name" value="TAT_signal"/>
</dbReference>
<keyword evidence="3" id="KW-0732">Signal</keyword>
<dbReference type="Gene3D" id="3.40.190.10">
    <property type="entry name" value="Periplasmic binding protein-like II"/>
    <property type="match status" value="2"/>
</dbReference>
<dbReference type="GO" id="GO:0015768">
    <property type="term" value="P:maltose transport"/>
    <property type="evidence" value="ECO:0007669"/>
    <property type="project" value="TreeGrafter"/>
</dbReference>
<accession>A0A2A3YIC4</accession>
<dbReference type="RefSeq" id="WP_096197237.1">
    <property type="nucleotide sequence ID" value="NZ_NRGR01000018.1"/>
</dbReference>
<keyword evidence="5" id="KW-1185">Reference proteome</keyword>
<dbReference type="GO" id="GO:0042956">
    <property type="term" value="P:maltodextrin transmembrane transport"/>
    <property type="evidence" value="ECO:0007669"/>
    <property type="project" value="TreeGrafter"/>
</dbReference>
<sequence>MTITPTTSRLSRRHFAGLGAAGTAALLAACGRSEEDKSGSSAAAEPVAEGPATGSLTVWAMGAEGEALPELLKGFEEENPDVSIKVTPIPWDSAHDKFTSAIAAGTAPDVAQVGSTWMAEFVGLNALEPTPDLLETDDYFPGALDSVTVDDVVYGVPWYVETRLVFYRKDIAEQVGVTEPPTDWEGLFEMARALQGGPDGTWGIALQPGGDGSWQTVLPLCWSNGGDVVSEDGGEFTFETSQNEEALAYYQSYFTEGISDPSPAEGTTEQDFVSGAVPMFISGPWMMAAVEDLGGEGFADKYGVFVMPEKESSASFLGGANIGVFQSTKNRDGAWKLVEYLSRPEVQVEWFTQVTDLPALQSAWEDEAVSANEKFEAFRTQLQSAFAPPTIATWEQVAARFDAQIEQVCKQDLAPKDALATTQSEAQGIGTGGLTCPPSR</sequence>
<comment type="caution">
    <text evidence="4">The sequence shown here is derived from an EMBL/GenBank/DDBJ whole genome shotgun (WGS) entry which is preliminary data.</text>
</comment>
<proteinExistence type="inferred from homology"/>
<dbReference type="Pfam" id="PF01547">
    <property type="entry name" value="SBP_bac_1"/>
    <property type="match status" value="1"/>
</dbReference>
<evidence type="ECO:0000313" key="4">
    <source>
        <dbReference type="EMBL" id="PCC39063.1"/>
    </source>
</evidence>
<name>A0A2A3YIC4_9MICO</name>
<dbReference type="PANTHER" id="PTHR30061:SF50">
    <property type="entry name" value="MALTOSE_MALTODEXTRIN-BINDING PERIPLASMIC PROTEIN"/>
    <property type="match status" value="1"/>
</dbReference>
<dbReference type="GO" id="GO:0055052">
    <property type="term" value="C:ATP-binding cassette (ABC) transporter complex, substrate-binding subunit-containing"/>
    <property type="evidence" value="ECO:0007669"/>
    <property type="project" value="TreeGrafter"/>
</dbReference>
<keyword evidence="2" id="KW-0813">Transport</keyword>
<dbReference type="SUPFAM" id="SSF53850">
    <property type="entry name" value="Periplasmic binding protein-like II"/>
    <property type="match status" value="1"/>
</dbReference>
<dbReference type="GO" id="GO:1901982">
    <property type="term" value="F:maltose binding"/>
    <property type="evidence" value="ECO:0007669"/>
    <property type="project" value="TreeGrafter"/>
</dbReference>
<dbReference type="AlphaFoldDB" id="A0A2A3YIC4"/>
<dbReference type="OrthoDB" id="9780991at2"/>
<dbReference type="Proteomes" id="UP000218598">
    <property type="component" value="Unassembled WGS sequence"/>
</dbReference>
<dbReference type="EMBL" id="NRGR01000018">
    <property type="protein sequence ID" value="PCC39063.1"/>
    <property type="molecule type" value="Genomic_DNA"/>
</dbReference>
<comment type="similarity">
    <text evidence="1">Belongs to the bacterial solute-binding protein 1 family.</text>
</comment>
<dbReference type="PANTHER" id="PTHR30061">
    <property type="entry name" value="MALTOSE-BINDING PERIPLASMIC PROTEIN"/>
    <property type="match status" value="1"/>
</dbReference>
<protein>
    <submittedName>
        <fullName evidence="4">ABC transporter substrate-binding protein</fullName>
    </submittedName>
</protein>
<dbReference type="CDD" id="cd14747">
    <property type="entry name" value="PBP2_MalE"/>
    <property type="match status" value="1"/>
</dbReference>
<dbReference type="InterPro" id="IPR006059">
    <property type="entry name" value="SBP"/>
</dbReference>
<evidence type="ECO:0000256" key="1">
    <source>
        <dbReference type="ARBA" id="ARBA00008520"/>
    </source>
</evidence>
<dbReference type="PROSITE" id="PS51318">
    <property type="entry name" value="TAT"/>
    <property type="match status" value="1"/>
</dbReference>
<evidence type="ECO:0000256" key="3">
    <source>
        <dbReference type="ARBA" id="ARBA00022729"/>
    </source>
</evidence>
<evidence type="ECO:0000313" key="5">
    <source>
        <dbReference type="Proteomes" id="UP000218598"/>
    </source>
</evidence>
<gene>
    <name evidence="4" type="ORF">CIK66_10720</name>
</gene>
<reference evidence="4 5" key="1">
    <citation type="journal article" date="2017" name="Elife">
        <title>Extensive horizontal gene transfer in cheese-associated bacteria.</title>
        <authorList>
            <person name="Bonham K.S."/>
            <person name="Wolfe B.E."/>
            <person name="Dutton R.J."/>
        </authorList>
    </citation>
    <scope>NUCLEOTIDE SEQUENCE [LARGE SCALE GENOMIC DNA]</scope>
    <source>
        <strain evidence="4 5">341_9</strain>
    </source>
</reference>
<organism evidence="4 5">
    <name type="scientific">Brachybacterium alimentarium</name>
    <dbReference type="NCBI Taxonomy" id="47845"/>
    <lineage>
        <taxon>Bacteria</taxon>
        <taxon>Bacillati</taxon>
        <taxon>Actinomycetota</taxon>
        <taxon>Actinomycetes</taxon>
        <taxon>Micrococcales</taxon>
        <taxon>Dermabacteraceae</taxon>
        <taxon>Brachybacterium</taxon>
    </lineage>
</organism>